<evidence type="ECO:0000256" key="2">
    <source>
        <dbReference type="ARBA" id="ARBA00022980"/>
    </source>
</evidence>
<dbReference type="GeneID" id="31358660"/>
<dbReference type="InterPro" id="IPR005822">
    <property type="entry name" value="Ribosomal_uL13"/>
</dbReference>
<dbReference type="EMBL" id="ADBJ01000010">
    <property type="protein sequence ID" value="EFA84064.1"/>
    <property type="molecule type" value="Genomic_DNA"/>
</dbReference>
<dbReference type="InterPro" id="IPR036899">
    <property type="entry name" value="Ribosomal_uL13_sf"/>
</dbReference>
<protein>
    <submittedName>
        <fullName evidence="4">50S ribosomal protein L13</fullName>
    </submittedName>
</protein>
<dbReference type="PANTHER" id="PTHR11545:SF2">
    <property type="entry name" value="LARGE RIBOSOMAL SUBUNIT PROTEIN UL13M"/>
    <property type="match status" value="1"/>
</dbReference>
<dbReference type="InParanoid" id="D3B416"/>
<keyword evidence="2 4" id="KW-0689">Ribosomal protein</keyword>
<evidence type="ECO:0000256" key="3">
    <source>
        <dbReference type="ARBA" id="ARBA00023274"/>
    </source>
</evidence>
<dbReference type="HAMAP" id="MF_01366">
    <property type="entry name" value="Ribosomal_uL13"/>
    <property type="match status" value="1"/>
</dbReference>
<evidence type="ECO:0000313" key="4">
    <source>
        <dbReference type="EMBL" id="EFA84064.1"/>
    </source>
</evidence>
<dbReference type="STRING" id="670386.D3B416"/>
<dbReference type="Proteomes" id="UP000001396">
    <property type="component" value="Unassembled WGS sequence"/>
</dbReference>
<dbReference type="GO" id="GO:0017148">
    <property type="term" value="P:negative regulation of translation"/>
    <property type="evidence" value="ECO:0007669"/>
    <property type="project" value="TreeGrafter"/>
</dbReference>
<dbReference type="OMA" id="EFTGKKW"/>
<reference evidence="4 5" key="1">
    <citation type="journal article" date="2011" name="Genome Res.">
        <title>Phylogeny-wide analysis of social amoeba genomes highlights ancient origins for complex intercellular communication.</title>
        <authorList>
            <person name="Heidel A.J."/>
            <person name="Lawal H.M."/>
            <person name="Felder M."/>
            <person name="Schilde C."/>
            <person name="Helps N.R."/>
            <person name="Tunggal B."/>
            <person name="Rivero F."/>
            <person name="John U."/>
            <person name="Schleicher M."/>
            <person name="Eichinger L."/>
            <person name="Platzer M."/>
            <person name="Noegel A.A."/>
            <person name="Schaap P."/>
            <person name="Gloeckner G."/>
        </authorList>
    </citation>
    <scope>NUCLEOTIDE SEQUENCE [LARGE SCALE GENOMIC DNA]</scope>
    <source>
        <strain evidence="5">ATCC 26659 / Pp 5 / PN500</strain>
    </source>
</reference>
<dbReference type="GO" id="GO:0003735">
    <property type="term" value="F:structural constituent of ribosome"/>
    <property type="evidence" value="ECO:0007669"/>
    <property type="project" value="InterPro"/>
</dbReference>
<proteinExistence type="inferred from homology"/>
<name>D3B416_HETP5</name>
<dbReference type="InterPro" id="IPR005823">
    <property type="entry name" value="Ribosomal_uL13_bac-type"/>
</dbReference>
<comment type="caution">
    <text evidence="4">The sequence shown here is derived from an EMBL/GenBank/DDBJ whole genome shotgun (WGS) entry which is preliminary data.</text>
</comment>
<dbReference type="GO" id="GO:0006412">
    <property type="term" value="P:translation"/>
    <property type="evidence" value="ECO:0007669"/>
    <property type="project" value="InterPro"/>
</dbReference>
<sequence length="231" mass="26191">MGSRAIFKNPLTSAPLWHVVDATGHHVGKLASKIAGLLRGKHKPIFDNSATRLCGDYVVVLNAHRIEFTGKKWDQKLYRKHSGYPGGLKETKAKEMREKNPEHIIRHAVMGMLPKNNNRYYLGQKLKIYDGIFNPHNGQISQVPSSSLALNIGPFVEPNFDPTPEQLTEYFAGYRVDVDDNEESFSMVETKVRSHKEKLKTERRLLRKKRIGELKPINLPSTTTSQDSVDS</sequence>
<organism evidence="4 5">
    <name type="scientific">Heterostelium pallidum (strain ATCC 26659 / Pp 5 / PN500)</name>
    <name type="common">Cellular slime mold</name>
    <name type="synonym">Polysphondylium pallidum</name>
    <dbReference type="NCBI Taxonomy" id="670386"/>
    <lineage>
        <taxon>Eukaryota</taxon>
        <taxon>Amoebozoa</taxon>
        <taxon>Evosea</taxon>
        <taxon>Eumycetozoa</taxon>
        <taxon>Dictyostelia</taxon>
        <taxon>Acytosteliales</taxon>
        <taxon>Acytosteliaceae</taxon>
        <taxon>Heterostelium</taxon>
    </lineage>
</organism>
<dbReference type="FunCoup" id="D3B416">
    <property type="interactions" value="284"/>
</dbReference>
<dbReference type="RefSeq" id="XP_020436181.1">
    <property type="nucleotide sequence ID" value="XM_020574109.1"/>
</dbReference>
<dbReference type="Gene3D" id="3.90.1180.10">
    <property type="entry name" value="Ribosomal protein L13"/>
    <property type="match status" value="1"/>
</dbReference>
<dbReference type="Pfam" id="PF00572">
    <property type="entry name" value="Ribosomal_L13"/>
    <property type="match status" value="1"/>
</dbReference>
<comment type="similarity">
    <text evidence="1">Belongs to the universal ribosomal protein uL13 family.</text>
</comment>
<dbReference type="CDD" id="cd00392">
    <property type="entry name" value="Ribosomal_L13"/>
    <property type="match status" value="1"/>
</dbReference>
<gene>
    <name evidence="4" type="ORF">PPL_03137</name>
</gene>
<keyword evidence="3" id="KW-0687">Ribonucleoprotein</keyword>
<evidence type="ECO:0000313" key="5">
    <source>
        <dbReference type="Proteomes" id="UP000001396"/>
    </source>
</evidence>
<evidence type="ECO:0000256" key="1">
    <source>
        <dbReference type="ARBA" id="ARBA00006227"/>
    </source>
</evidence>
<dbReference type="GO" id="GO:0005762">
    <property type="term" value="C:mitochondrial large ribosomal subunit"/>
    <property type="evidence" value="ECO:0007669"/>
    <property type="project" value="TreeGrafter"/>
</dbReference>
<dbReference type="GO" id="GO:0003729">
    <property type="term" value="F:mRNA binding"/>
    <property type="evidence" value="ECO:0007669"/>
    <property type="project" value="TreeGrafter"/>
</dbReference>
<dbReference type="SUPFAM" id="SSF52161">
    <property type="entry name" value="Ribosomal protein L13"/>
    <property type="match status" value="1"/>
</dbReference>
<keyword evidence="5" id="KW-1185">Reference proteome</keyword>
<dbReference type="PANTHER" id="PTHR11545">
    <property type="entry name" value="RIBOSOMAL PROTEIN L13"/>
    <property type="match status" value="1"/>
</dbReference>
<dbReference type="AlphaFoldDB" id="D3B416"/>
<dbReference type="NCBIfam" id="TIGR01066">
    <property type="entry name" value="rplM_bact"/>
    <property type="match status" value="1"/>
</dbReference>
<accession>D3B416</accession>